<accession>H6KZ42</accession>
<gene>
    <name evidence="2" type="ordered locus">SGRA_0587</name>
</gene>
<protein>
    <submittedName>
        <fullName evidence="2">Uncharacterized protein</fullName>
    </submittedName>
</protein>
<dbReference type="EMBL" id="CP002831">
    <property type="protein sequence ID" value="AFC23326.1"/>
    <property type="molecule type" value="Genomic_DNA"/>
</dbReference>
<dbReference type="HOGENOM" id="CLU_1947305_0_0_10"/>
<reference evidence="2 3" key="1">
    <citation type="journal article" date="2012" name="Stand. Genomic Sci.">
        <title>Complete genome sequencing and analysis of Saprospira grandis str. Lewin, a predatory marine bacterium.</title>
        <authorList>
            <person name="Saw J.H."/>
            <person name="Yuryev A."/>
            <person name="Kanbe M."/>
            <person name="Hou S."/>
            <person name="Young A.G."/>
            <person name="Aizawa S."/>
            <person name="Alam M."/>
        </authorList>
    </citation>
    <scope>NUCLEOTIDE SEQUENCE [LARGE SCALE GENOMIC DNA]</scope>
    <source>
        <strain evidence="2 3">Lewin</strain>
    </source>
</reference>
<evidence type="ECO:0000313" key="3">
    <source>
        <dbReference type="Proteomes" id="UP000007519"/>
    </source>
</evidence>
<organism evidence="2 3">
    <name type="scientific">Saprospira grandis (strain Lewin)</name>
    <dbReference type="NCBI Taxonomy" id="984262"/>
    <lineage>
        <taxon>Bacteria</taxon>
        <taxon>Pseudomonadati</taxon>
        <taxon>Bacteroidota</taxon>
        <taxon>Saprospiria</taxon>
        <taxon>Saprospirales</taxon>
        <taxon>Saprospiraceae</taxon>
        <taxon>Saprospira</taxon>
    </lineage>
</organism>
<proteinExistence type="predicted"/>
<dbReference type="KEGG" id="sgn:SGRA_0587"/>
<feature type="compositionally biased region" description="Low complexity" evidence="1">
    <location>
        <begin position="66"/>
        <end position="79"/>
    </location>
</feature>
<evidence type="ECO:0000313" key="2">
    <source>
        <dbReference type="EMBL" id="AFC23326.1"/>
    </source>
</evidence>
<feature type="region of interest" description="Disordered" evidence="1">
    <location>
        <begin position="45"/>
        <end position="84"/>
    </location>
</feature>
<evidence type="ECO:0000256" key="1">
    <source>
        <dbReference type="SAM" id="MobiDB-lite"/>
    </source>
</evidence>
<keyword evidence="3" id="KW-1185">Reference proteome</keyword>
<name>H6KZ42_SAPGL</name>
<dbReference type="AlphaFoldDB" id="H6KZ42"/>
<dbReference type="STRING" id="984262.SGRA_0587"/>
<sequence length="129" mass="14704">MLSSLCFCVYVKVVTLVCKRKISLEFLSKDGRRPFGLAMCSSAAQPQTKAVRPQGRANSELRNVAPQGRRPQRRPQNQNIKKGRNRLTVERVIFCLEFARKKRNFCGGRKGLFLKSSSEKRKKITTFVA</sequence>
<dbReference type="Proteomes" id="UP000007519">
    <property type="component" value="Chromosome"/>
</dbReference>